<dbReference type="Gene3D" id="1.10.3080.10">
    <property type="entry name" value="Clc chloride channel"/>
    <property type="match status" value="1"/>
</dbReference>
<gene>
    <name evidence="10" type="primary">clcA</name>
    <name evidence="10" type="ORF">Psal009_00029</name>
</gene>
<dbReference type="AlphaFoldDB" id="A0A9Q5VDD0"/>
<evidence type="ECO:0000256" key="8">
    <source>
        <dbReference type="ARBA" id="ARBA00023214"/>
    </source>
</evidence>
<protein>
    <submittedName>
        <fullName evidence="10">H(+)/Cl(-) exchange transporter ClcA</fullName>
    </submittedName>
</protein>
<evidence type="ECO:0000256" key="1">
    <source>
        <dbReference type="ARBA" id="ARBA00004141"/>
    </source>
</evidence>
<dbReference type="SUPFAM" id="SSF81340">
    <property type="entry name" value="Clc chloride channel"/>
    <property type="match status" value="1"/>
</dbReference>
<comment type="subcellular location">
    <subcellularLocation>
        <location evidence="1">Membrane</location>
        <topology evidence="1">Multi-pass membrane protein</topology>
    </subcellularLocation>
</comment>
<evidence type="ECO:0000256" key="7">
    <source>
        <dbReference type="ARBA" id="ARBA00023173"/>
    </source>
</evidence>
<evidence type="ECO:0000256" key="6">
    <source>
        <dbReference type="ARBA" id="ARBA00023136"/>
    </source>
</evidence>
<evidence type="ECO:0000256" key="5">
    <source>
        <dbReference type="ARBA" id="ARBA00023065"/>
    </source>
</evidence>
<dbReference type="PANTHER" id="PTHR43427:SF6">
    <property type="entry name" value="CHLORIDE CHANNEL PROTEIN CLC-E"/>
    <property type="match status" value="1"/>
</dbReference>
<evidence type="ECO:0000313" key="11">
    <source>
        <dbReference type="Proteomes" id="UP000422232"/>
    </source>
</evidence>
<dbReference type="InterPro" id="IPR050368">
    <property type="entry name" value="ClC-type_chloride_channel"/>
</dbReference>
<keyword evidence="9" id="KW-0407">Ion channel</keyword>
<evidence type="ECO:0000256" key="3">
    <source>
        <dbReference type="ARBA" id="ARBA00022692"/>
    </source>
</evidence>
<proteinExistence type="predicted"/>
<dbReference type="Proteomes" id="UP000422232">
    <property type="component" value="Chromosome"/>
</dbReference>
<keyword evidence="3" id="KW-0812">Transmembrane</keyword>
<dbReference type="CDD" id="cd01034">
    <property type="entry name" value="EriC_like"/>
    <property type="match status" value="1"/>
</dbReference>
<name>A0A9Q5VDD0_PISSA</name>
<dbReference type="InterPro" id="IPR001807">
    <property type="entry name" value="ClC"/>
</dbReference>
<evidence type="ECO:0000256" key="4">
    <source>
        <dbReference type="ARBA" id="ARBA00022989"/>
    </source>
</evidence>
<accession>A0A9Q5VDD0</accession>
<dbReference type="GeneID" id="66739227"/>
<dbReference type="RefSeq" id="WP_052047079.1">
    <property type="nucleotide sequence ID" value="NZ_CP012413.1"/>
</dbReference>
<evidence type="ECO:0000313" key="10">
    <source>
        <dbReference type="EMBL" id="QGO04175.1"/>
    </source>
</evidence>
<keyword evidence="4" id="KW-1133">Transmembrane helix</keyword>
<keyword evidence="6" id="KW-0472">Membrane</keyword>
<dbReference type="PANTHER" id="PTHR43427">
    <property type="entry name" value="CHLORIDE CHANNEL PROTEIN CLC-E"/>
    <property type="match status" value="1"/>
</dbReference>
<organism evidence="10 11">
    <name type="scientific">Piscirickettsia salmonis</name>
    <dbReference type="NCBI Taxonomy" id="1238"/>
    <lineage>
        <taxon>Bacteria</taxon>
        <taxon>Pseudomonadati</taxon>
        <taxon>Pseudomonadota</taxon>
        <taxon>Gammaproteobacteria</taxon>
        <taxon>Thiotrichales</taxon>
        <taxon>Piscirickettsiaceae</taxon>
        <taxon>Piscirickettsia</taxon>
    </lineage>
</organism>
<dbReference type="PRINTS" id="PR00762">
    <property type="entry name" value="CLCHANNEL"/>
</dbReference>
<dbReference type="EMBL" id="CP038908">
    <property type="protein sequence ID" value="QGO04175.1"/>
    <property type="molecule type" value="Genomic_DNA"/>
</dbReference>
<dbReference type="GO" id="GO:0034707">
    <property type="term" value="C:chloride channel complex"/>
    <property type="evidence" value="ECO:0007669"/>
    <property type="project" value="UniProtKB-KW"/>
</dbReference>
<reference evidence="10 11" key="1">
    <citation type="submission" date="2019-04" db="EMBL/GenBank/DDBJ databases">
        <title>Complete genome sequencing of Piscirickettsia salmonis strain Psal-009.</title>
        <authorList>
            <person name="Schober I."/>
            <person name="Bunk B."/>
            <person name="Sproer C."/>
            <person name="Carril G.P."/>
            <person name="Riedel T."/>
            <person name="Flores-Herrera P.A."/>
            <person name="Nourdin-Galindo G."/>
            <person name="Marshall S.H."/>
            <person name="Overmann J."/>
        </authorList>
    </citation>
    <scope>NUCLEOTIDE SEQUENCE [LARGE SCALE GENOMIC DNA]</scope>
    <source>
        <strain evidence="10 11">Psal-009</strain>
    </source>
</reference>
<keyword evidence="8" id="KW-0868">Chloride</keyword>
<keyword evidence="2" id="KW-0813">Transport</keyword>
<keyword evidence="11" id="KW-1185">Reference proteome</keyword>
<dbReference type="Pfam" id="PF00654">
    <property type="entry name" value="Voltage_CLC"/>
    <property type="match status" value="1"/>
</dbReference>
<evidence type="ECO:0000256" key="9">
    <source>
        <dbReference type="ARBA" id="ARBA00023303"/>
    </source>
</evidence>
<keyword evidence="5" id="KW-0406">Ion transport</keyword>
<keyword evidence="7" id="KW-0869">Chloride channel</keyword>
<sequence length="451" mass="48213">MSSWKKFIQYRRLYQHSKQALSFELWFRRLLFWSGAIAVGLVAVGFAIVAEKANEVSNDWFQQFPYLPLALCPLGFMLIIWLKNKFFQGSEGSGIPQVMAALSVKQAASRKHLVSLRIAVGKFLLTVLGFLCGGSIGREGPTIQLSAAVMNSLGRWGSFHRHDVERGLLLAGGAAGISAAFNTPLAGIVFAIEELSGSFEKGISGTIVTTVILGGIISHYILGNYSYFGTSTAILDITAGGWYPIIICAILGGLLGGIFSTLLLSLTWLLRNFARVHPLVLAGIMGLLLAIIGVLTHGSIFGSGYQEAKALVTGTGSVSDYYGPLKMLANLVTYLSGIPGGIFAPSLSAGAGFGQLLSLALPDHFHQAVIILGMVAFFSGVVQSPITCFVIVLEMTNSVSGNMILPIMLTSVMATAFSRITCRQPLYHSLAIRYLRKPEIKAGLGLKPSSS</sequence>
<evidence type="ECO:0000256" key="2">
    <source>
        <dbReference type="ARBA" id="ARBA00022448"/>
    </source>
</evidence>
<dbReference type="GO" id="GO:0005254">
    <property type="term" value="F:chloride channel activity"/>
    <property type="evidence" value="ECO:0007669"/>
    <property type="project" value="UniProtKB-KW"/>
</dbReference>
<dbReference type="InterPro" id="IPR014743">
    <property type="entry name" value="Cl-channel_core"/>
</dbReference>